<dbReference type="InterPro" id="IPR049139">
    <property type="entry name" value="TERT_C"/>
</dbReference>
<dbReference type="OrthoDB" id="289721at2759"/>
<dbReference type="PRINTS" id="PR01365">
    <property type="entry name" value="TELOMERASERT"/>
</dbReference>
<evidence type="ECO:0000256" key="12">
    <source>
        <dbReference type="ARBA" id="ARBA00048173"/>
    </source>
</evidence>
<dbReference type="PANTHER" id="PTHR12066">
    <property type="entry name" value="TELOMERASE REVERSE TRANSCRIPTASE"/>
    <property type="match status" value="1"/>
</dbReference>
<protein>
    <recommendedName>
        <fullName evidence="3 13">Telomerase reverse transcriptase</fullName>
        <ecNumber evidence="2 13">2.7.7.49</ecNumber>
    </recommendedName>
    <alternativeName>
        <fullName evidence="13">Telomerase catalytic subunit</fullName>
    </alternativeName>
</protein>
<comment type="catalytic activity">
    <reaction evidence="12 13">
        <text>DNA(n) + a 2'-deoxyribonucleoside 5'-triphosphate = DNA(n+1) + diphosphate</text>
        <dbReference type="Rhea" id="RHEA:22508"/>
        <dbReference type="Rhea" id="RHEA-COMP:17339"/>
        <dbReference type="Rhea" id="RHEA-COMP:17340"/>
        <dbReference type="ChEBI" id="CHEBI:33019"/>
        <dbReference type="ChEBI" id="CHEBI:61560"/>
        <dbReference type="ChEBI" id="CHEBI:173112"/>
        <dbReference type="EC" id="2.7.7.49"/>
    </reaction>
</comment>
<name>A0A8H5LJ84_9AGAR</name>
<keyword evidence="7 13" id="KW-0479">Metal-binding</keyword>
<dbReference type="GO" id="GO:0000781">
    <property type="term" value="C:chromosome, telomeric region"/>
    <property type="evidence" value="ECO:0007669"/>
    <property type="project" value="UniProtKB-SubCell"/>
</dbReference>
<evidence type="ECO:0000256" key="2">
    <source>
        <dbReference type="ARBA" id="ARBA00012493"/>
    </source>
</evidence>
<keyword evidence="5 13" id="KW-0808">Transferase</keyword>
<evidence type="ECO:0000256" key="11">
    <source>
        <dbReference type="ARBA" id="ARBA00023242"/>
    </source>
</evidence>
<dbReference type="InterPro" id="IPR003545">
    <property type="entry name" value="Telomerase_RT"/>
</dbReference>
<dbReference type="Pfam" id="PF12009">
    <property type="entry name" value="Telomerase_RBD"/>
    <property type="match status" value="1"/>
</dbReference>
<evidence type="ECO:0000256" key="3">
    <source>
        <dbReference type="ARBA" id="ARBA00016182"/>
    </source>
</evidence>
<evidence type="ECO:0000256" key="6">
    <source>
        <dbReference type="ARBA" id="ARBA00022695"/>
    </source>
</evidence>
<dbReference type="GO" id="GO:0003720">
    <property type="term" value="F:telomerase activity"/>
    <property type="evidence" value="ECO:0007669"/>
    <property type="project" value="InterPro"/>
</dbReference>
<evidence type="ECO:0000256" key="13">
    <source>
        <dbReference type="RuleBase" id="RU365061"/>
    </source>
</evidence>
<feature type="domain" description="Reverse transcriptase" evidence="15">
    <location>
        <begin position="588"/>
        <end position="892"/>
    </location>
</feature>
<evidence type="ECO:0000259" key="15">
    <source>
        <dbReference type="PROSITE" id="PS50878"/>
    </source>
</evidence>
<proteinExistence type="inferred from homology"/>
<dbReference type="EMBL" id="JAACJO010000004">
    <property type="protein sequence ID" value="KAF5359331.1"/>
    <property type="molecule type" value="Genomic_DNA"/>
</dbReference>
<evidence type="ECO:0000313" key="17">
    <source>
        <dbReference type="Proteomes" id="UP000559027"/>
    </source>
</evidence>
<evidence type="ECO:0000256" key="1">
    <source>
        <dbReference type="ARBA" id="ARBA00008001"/>
    </source>
</evidence>
<accession>A0A8H5LJ84</accession>
<dbReference type="InterPro" id="IPR000477">
    <property type="entry name" value="RT_dom"/>
</dbReference>
<evidence type="ECO:0000256" key="7">
    <source>
        <dbReference type="ARBA" id="ARBA00022723"/>
    </source>
</evidence>
<dbReference type="PROSITE" id="PS50878">
    <property type="entry name" value="RT_POL"/>
    <property type="match status" value="1"/>
</dbReference>
<evidence type="ECO:0000256" key="8">
    <source>
        <dbReference type="ARBA" id="ARBA00022842"/>
    </source>
</evidence>
<evidence type="ECO:0000256" key="9">
    <source>
        <dbReference type="ARBA" id="ARBA00022895"/>
    </source>
</evidence>
<sequence>MRTQLPTTTFLHNSYRTVNDLYTYINEVLHDSRGSSCTQPQGFSPADTDSPAYHRLLYETYVATNQKPTTRLEYEESHVGMDEAIKRAQSLLFRSQHIKHNILKAGYRMAGGSTIVNMNVNTVLTALLSQQWETLLRRVGIAMMLHLLMETSIFVSLPNGCLCQMTGEPFIVPPGDLQSAIAENTKKFLKRTASSESHEEPPSKRRKLETRKFQRSRQDACKIKTPSLISIIRARMLYARPNYVPKSNKIVIGLPLRHAFNIGNRDGSMYHCPLGKPLVWDGKDQALKARHMMRYIFPRQHGLGNPFQLHHSGEVYEYRDYTDREDEIKRALKLTQNMSTPKRLKDIVPLADKMLWKHLKCPYKLLLNKLCPSKIGNDLNPNIDEDTILEWMSERSIQIQTQGPLDANMSTLSTGNISISASVGDPAPKPRFAEFTCSYVEVFRYVVVIVKAVIPKSFWGSKKNFKVIMNHLKSFITGRRFETLSLHDVLQGFSTSDCDWLIPPGSGARQQHRVSVSDALKRRELLDEFLFWFFDSFVLPLIKTCFYVTESSAFRNQLLYFRQDDWVTLCAPLIGRLKAATFEKLSETDAAEILRQRELGFSFVRLLPKETGVRPIVNLRRKPNGSGRSINQVLQAAFDLLTYEKKTRPHLTGASVWGSDEIYARLIDFKTKVKPNKRGRLPKFYFVKVDVQACFDTIDQGKLLGIIKELISENRYTIRKYAQIRLCRNHEDPNFLDMAMELASALRNMVFLDQPEALTVTKSSVLQLLNSHIMDNIVKIGSNYYRQVVGIPQGSVLSSLLCSFFYGDLEHKFGSYTDSPDSTLFRVIDDYLLVTTNLAKARSFLKMMNEGHPEYGCFISKEKTMSNFDYDHQIMNVVDQRARHFHWCGYAIDMKDLSISVDYTRYHGINLSSTLTVTRGRKPGASFAQKMVQLAKIRSHVIYTDPVLNRKPVIYLNIYQNLLLAAMKMHCYLREWDTGWHKHTGFIRGTVQKMIDASFASMRSQAKRRQLTSSGTKFLKKEAVTW</sequence>
<dbReference type="GO" id="GO:0007004">
    <property type="term" value="P:telomere maintenance via telomerase"/>
    <property type="evidence" value="ECO:0007669"/>
    <property type="project" value="TreeGrafter"/>
</dbReference>
<keyword evidence="8 13" id="KW-0460">Magnesium</keyword>
<feature type="region of interest" description="Disordered" evidence="14">
    <location>
        <begin position="189"/>
        <end position="216"/>
    </location>
</feature>
<keyword evidence="4 13" id="KW-0158">Chromosome</keyword>
<keyword evidence="6 13" id="KW-0548">Nucleotidyltransferase</keyword>
<organism evidence="16 17">
    <name type="scientific">Leucocoprinus leucothites</name>
    <dbReference type="NCBI Taxonomy" id="201217"/>
    <lineage>
        <taxon>Eukaryota</taxon>
        <taxon>Fungi</taxon>
        <taxon>Dikarya</taxon>
        <taxon>Basidiomycota</taxon>
        <taxon>Agaricomycotina</taxon>
        <taxon>Agaricomycetes</taxon>
        <taxon>Agaricomycetidae</taxon>
        <taxon>Agaricales</taxon>
        <taxon>Agaricineae</taxon>
        <taxon>Agaricaceae</taxon>
        <taxon>Leucocoprinus</taxon>
    </lineage>
</organism>
<evidence type="ECO:0000256" key="10">
    <source>
        <dbReference type="ARBA" id="ARBA00022918"/>
    </source>
</evidence>
<dbReference type="PANTHER" id="PTHR12066:SF0">
    <property type="entry name" value="TELOMERASE REVERSE TRANSCRIPTASE"/>
    <property type="match status" value="1"/>
</dbReference>
<dbReference type="SMART" id="SM00975">
    <property type="entry name" value="Telomerase_RBD"/>
    <property type="match status" value="1"/>
</dbReference>
<dbReference type="GO" id="GO:0046872">
    <property type="term" value="F:metal ion binding"/>
    <property type="evidence" value="ECO:0007669"/>
    <property type="project" value="UniProtKB-KW"/>
</dbReference>
<dbReference type="Gene3D" id="1.10.132.70">
    <property type="match status" value="1"/>
</dbReference>
<comment type="caution">
    <text evidence="16">The sequence shown here is derived from an EMBL/GenBank/DDBJ whole genome shotgun (WGS) entry which is preliminary data.</text>
</comment>
<dbReference type="CDD" id="cd01648">
    <property type="entry name" value="TERT"/>
    <property type="match status" value="1"/>
</dbReference>
<evidence type="ECO:0000256" key="14">
    <source>
        <dbReference type="SAM" id="MobiDB-lite"/>
    </source>
</evidence>
<dbReference type="GO" id="GO:0000333">
    <property type="term" value="C:telomerase catalytic core complex"/>
    <property type="evidence" value="ECO:0007669"/>
    <property type="project" value="TreeGrafter"/>
</dbReference>
<comment type="subcellular location">
    <subcellularLocation>
        <location evidence="13">Nucleus</location>
    </subcellularLocation>
    <subcellularLocation>
        <location evidence="13">Chromosome</location>
        <location evidence="13">Telomere</location>
    </subcellularLocation>
</comment>
<dbReference type="Gene3D" id="3.30.70.2630">
    <property type="match status" value="1"/>
</dbReference>
<keyword evidence="17" id="KW-1185">Reference proteome</keyword>
<dbReference type="Pfam" id="PF21399">
    <property type="entry name" value="TERT_C"/>
    <property type="match status" value="1"/>
</dbReference>
<keyword evidence="10 13" id="KW-0695">RNA-directed DNA polymerase</keyword>
<keyword evidence="11 13" id="KW-0539">Nucleus</keyword>
<dbReference type="Proteomes" id="UP000559027">
    <property type="component" value="Unassembled WGS sequence"/>
</dbReference>
<gene>
    <name evidence="16" type="ORF">D9756_003256</name>
</gene>
<dbReference type="InterPro" id="IPR021891">
    <property type="entry name" value="Telomerase_RBD"/>
</dbReference>
<dbReference type="Pfam" id="PF00078">
    <property type="entry name" value="RVT_1"/>
    <property type="match status" value="1"/>
</dbReference>
<comment type="function">
    <text evidence="13">Telomerase is a ribonucleoprotein enzyme essential for the replication of chromosome termini in most eukaryotes. It elongates telomeres. It is a reverse transcriptase that adds simple sequence repeats to chromosome ends by copying a template sequence within the RNA component of the enzyme.</text>
</comment>
<dbReference type="AlphaFoldDB" id="A0A8H5LJ84"/>
<dbReference type="EC" id="2.7.7.49" evidence="2 13"/>
<evidence type="ECO:0000256" key="4">
    <source>
        <dbReference type="ARBA" id="ARBA00022454"/>
    </source>
</evidence>
<dbReference type="GO" id="GO:0042162">
    <property type="term" value="F:telomeric DNA binding"/>
    <property type="evidence" value="ECO:0007669"/>
    <property type="project" value="TreeGrafter"/>
</dbReference>
<evidence type="ECO:0000313" key="16">
    <source>
        <dbReference type="EMBL" id="KAF5359331.1"/>
    </source>
</evidence>
<dbReference type="GO" id="GO:0070034">
    <property type="term" value="F:telomerase RNA binding"/>
    <property type="evidence" value="ECO:0007669"/>
    <property type="project" value="TreeGrafter"/>
</dbReference>
<reference evidence="16 17" key="1">
    <citation type="journal article" date="2020" name="ISME J.">
        <title>Uncovering the hidden diversity of litter-decomposition mechanisms in mushroom-forming fungi.</title>
        <authorList>
            <person name="Floudas D."/>
            <person name="Bentzer J."/>
            <person name="Ahren D."/>
            <person name="Johansson T."/>
            <person name="Persson P."/>
            <person name="Tunlid A."/>
        </authorList>
    </citation>
    <scope>NUCLEOTIDE SEQUENCE [LARGE SCALE GENOMIC DNA]</scope>
    <source>
        <strain evidence="16 17">CBS 146.42</strain>
    </source>
</reference>
<dbReference type="Gene3D" id="1.10.357.90">
    <property type="match status" value="1"/>
</dbReference>
<evidence type="ECO:0000256" key="5">
    <source>
        <dbReference type="ARBA" id="ARBA00022679"/>
    </source>
</evidence>
<keyword evidence="9 13" id="KW-0779">Telomere</keyword>
<comment type="similarity">
    <text evidence="1 13">Belongs to the reverse transcriptase family. Telomerase subfamily.</text>
</comment>